<keyword evidence="2" id="KW-1185">Reference proteome</keyword>
<proteinExistence type="predicted"/>
<reference evidence="1 2" key="1">
    <citation type="submission" date="2024-03" db="EMBL/GenBank/DDBJ databases">
        <title>Novel species of the genus Variovorax.</title>
        <authorList>
            <person name="Liu Q."/>
            <person name="Xin Y.-H."/>
        </authorList>
    </citation>
    <scope>NUCLEOTIDE SEQUENCE [LARGE SCALE GENOMIC DNA]</scope>
    <source>
        <strain evidence="1 2">KACC 18899</strain>
    </source>
</reference>
<gene>
    <name evidence="1" type="ORF">WKW77_19960</name>
</gene>
<name>A0ABU8VIE0_9BURK</name>
<dbReference type="EMBL" id="JBBKZU010000008">
    <property type="protein sequence ID" value="MEJ8813373.1"/>
    <property type="molecule type" value="Genomic_DNA"/>
</dbReference>
<evidence type="ECO:0000313" key="2">
    <source>
        <dbReference type="Proteomes" id="UP001365846"/>
    </source>
</evidence>
<evidence type="ECO:0000313" key="1">
    <source>
        <dbReference type="EMBL" id="MEJ8813373.1"/>
    </source>
</evidence>
<protein>
    <submittedName>
        <fullName evidence="1">Uncharacterized protein</fullName>
    </submittedName>
</protein>
<sequence>MGQVIQFRRKAAADDRAPTNEREVLGQITINAYNDGTTIDVTGSLADRLELAQYGMIKGLDFIAKKIAEGGNAGYTASPSFRAWAPLCVLGQDRRKKK</sequence>
<accession>A0ABU8VIE0</accession>
<dbReference type="Proteomes" id="UP001365846">
    <property type="component" value="Unassembled WGS sequence"/>
</dbReference>
<comment type="caution">
    <text evidence="1">The sequence shown here is derived from an EMBL/GenBank/DDBJ whole genome shotgun (WGS) entry which is preliminary data.</text>
</comment>
<organism evidence="1 2">
    <name type="scientific">Variovorax ureilyticus</name>
    <dbReference type="NCBI Taxonomy" id="1836198"/>
    <lineage>
        <taxon>Bacteria</taxon>
        <taxon>Pseudomonadati</taxon>
        <taxon>Pseudomonadota</taxon>
        <taxon>Betaproteobacteria</taxon>
        <taxon>Burkholderiales</taxon>
        <taxon>Comamonadaceae</taxon>
        <taxon>Variovorax</taxon>
    </lineage>
</organism>
<dbReference type="RefSeq" id="WP_340358609.1">
    <property type="nucleotide sequence ID" value="NZ_JBBKZU010000008.1"/>
</dbReference>